<keyword evidence="2" id="KW-1185">Reference proteome</keyword>
<evidence type="ECO:0000313" key="1">
    <source>
        <dbReference type="EMBL" id="KAF2667613.1"/>
    </source>
</evidence>
<dbReference type="Proteomes" id="UP000799302">
    <property type="component" value="Unassembled WGS sequence"/>
</dbReference>
<reference evidence="1" key="1">
    <citation type="journal article" date="2020" name="Stud. Mycol.">
        <title>101 Dothideomycetes genomes: a test case for predicting lifestyles and emergence of pathogens.</title>
        <authorList>
            <person name="Haridas S."/>
            <person name="Albert R."/>
            <person name="Binder M."/>
            <person name="Bloem J."/>
            <person name="Labutti K."/>
            <person name="Salamov A."/>
            <person name="Andreopoulos B."/>
            <person name="Baker S."/>
            <person name="Barry K."/>
            <person name="Bills G."/>
            <person name="Bluhm B."/>
            <person name="Cannon C."/>
            <person name="Castanera R."/>
            <person name="Culley D."/>
            <person name="Daum C."/>
            <person name="Ezra D."/>
            <person name="Gonzalez J."/>
            <person name="Henrissat B."/>
            <person name="Kuo A."/>
            <person name="Liang C."/>
            <person name="Lipzen A."/>
            <person name="Lutzoni F."/>
            <person name="Magnuson J."/>
            <person name="Mondo S."/>
            <person name="Nolan M."/>
            <person name="Ohm R."/>
            <person name="Pangilinan J."/>
            <person name="Park H.-J."/>
            <person name="Ramirez L."/>
            <person name="Alfaro M."/>
            <person name="Sun H."/>
            <person name="Tritt A."/>
            <person name="Yoshinaga Y."/>
            <person name="Zwiers L.-H."/>
            <person name="Turgeon B."/>
            <person name="Goodwin S."/>
            <person name="Spatafora J."/>
            <person name="Crous P."/>
            <person name="Grigoriev I."/>
        </authorList>
    </citation>
    <scope>NUCLEOTIDE SEQUENCE</scope>
    <source>
        <strain evidence="1">CBS 115976</strain>
    </source>
</reference>
<proteinExistence type="predicted"/>
<sequence length="68" mass="7595">MIRGINPRGYRSLEFRSDGFFDRKKKTGDCLVLLCVVAPSTKICEIAIGGFLKKKRLQQNAGTRSGTF</sequence>
<protein>
    <submittedName>
        <fullName evidence="1">Uncharacterized protein</fullName>
    </submittedName>
</protein>
<dbReference type="EMBL" id="MU004237">
    <property type="protein sequence ID" value="KAF2667613.1"/>
    <property type="molecule type" value="Genomic_DNA"/>
</dbReference>
<accession>A0A6A6U8I6</accession>
<name>A0A6A6U8I6_9PEZI</name>
<organism evidence="1 2">
    <name type="scientific">Microthyrium microscopicum</name>
    <dbReference type="NCBI Taxonomy" id="703497"/>
    <lineage>
        <taxon>Eukaryota</taxon>
        <taxon>Fungi</taxon>
        <taxon>Dikarya</taxon>
        <taxon>Ascomycota</taxon>
        <taxon>Pezizomycotina</taxon>
        <taxon>Dothideomycetes</taxon>
        <taxon>Dothideomycetes incertae sedis</taxon>
        <taxon>Microthyriales</taxon>
        <taxon>Microthyriaceae</taxon>
        <taxon>Microthyrium</taxon>
    </lineage>
</organism>
<gene>
    <name evidence="1" type="ORF">BT63DRAFT_296330</name>
</gene>
<dbReference type="AlphaFoldDB" id="A0A6A6U8I6"/>
<evidence type="ECO:0000313" key="2">
    <source>
        <dbReference type="Proteomes" id="UP000799302"/>
    </source>
</evidence>